<evidence type="ECO:0000313" key="3">
    <source>
        <dbReference type="Proteomes" id="UP000800094"/>
    </source>
</evidence>
<dbReference type="Proteomes" id="UP000800094">
    <property type="component" value="Unassembled WGS sequence"/>
</dbReference>
<reference evidence="2" key="1">
    <citation type="journal article" date="2020" name="Stud. Mycol.">
        <title>101 Dothideomycetes genomes: a test case for predicting lifestyles and emergence of pathogens.</title>
        <authorList>
            <person name="Haridas S."/>
            <person name="Albert R."/>
            <person name="Binder M."/>
            <person name="Bloem J."/>
            <person name="Labutti K."/>
            <person name="Salamov A."/>
            <person name="Andreopoulos B."/>
            <person name="Baker S."/>
            <person name="Barry K."/>
            <person name="Bills G."/>
            <person name="Bluhm B."/>
            <person name="Cannon C."/>
            <person name="Castanera R."/>
            <person name="Culley D."/>
            <person name="Daum C."/>
            <person name="Ezra D."/>
            <person name="Gonzalez J."/>
            <person name="Henrissat B."/>
            <person name="Kuo A."/>
            <person name="Liang C."/>
            <person name="Lipzen A."/>
            <person name="Lutzoni F."/>
            <person name="Magnuson J."/>
            <person name="Mondo S."/>
            <person name="Nolan M."/>
            <person name="Ohm R."/>
            <person name="Pangilinan J."/>
            <person name="Park H.-J."/>
            <person name="Ramirez L."/>
            <person name="Alfaro M."/>
            <person name="Sun H."/>
            <person name="Tritt A."/>
            <person name="Yoshinaga Y."/>
            <person name="Zwiers L.-H."/>
            <person name="Turgeon B."/>
            <person name="Goodwin S."/>
            <person name="Spatafora J."/>
            <person name="Crous P."/>
            <person name="Grigoriev I."/>
        </authorList>
    </citation>
    <scope>NUCLEOTIDE SEQUENCE</scope>
    <source>
        <strain evidence="2">CBS 122368</strain>
    </source>
</reference>
<sequence>MILSYLFDISRLRPRAKAVFTQARPLHHVEEPNAILTIYDLHLLSLDIELHLAQADPRSPCILRYTTELPQSTSPSTMKFASATALLFATLALANPSPNQPESRNQLSDKLGARADAPALAPAAAGIRLDARAKKPKPKTGSGNDTDNAVAMLSPSRTLELGALGLGIIEIVRLWG</sequence>
<accession>A0A6A6I4Q4</accession>
<name>A0A6A6I4Q4_9PLEO</name>
<organism evidence="2 3">
    <name type="scientific">Trematosphaeria pertusa</name>
    <dbReference type="NCBI Taxonomy" id="390896"/>
    <lineage>
        <taxon>Eukaryota</taxon>
        <taxon>Fungi</taxon>
        <taxon>Dikarya</taxon>
        <taxon>Ascomycota</taxon>
        <taxon>Pezizomycotina</taxon>
        <taxon>Dothideomycetes</taxon>
        <taxon>Pleosporomycetidae</taxon>
        <taxon>Pleosporales</taxon>
        <taxon>Massarineae</taxon>
        <taxon>Trematosphaeriaceae</taxon>
        <taxon>Trematosphaeria</taxon>
    </lineage>
</organism>
<keyword evidence="3" id="KW-1185">Reference proteome</keyword>
<dbReference type="AlphaFoldDB" id="A0A6A6I4Q4"/>
<dbReference type="RefSeq" id="XP_033680012.1">
    <property type="nucleotide sequence ID" value="XM_033836480.1"/>
</dbReference>
<feature type="region of interest" description="Disordered" evidence="1">
    <location>
        <begin position="128"/>
        <end position="149"/>
    </location>
</feature>
<dbReference type="GeneID" id="54589810"/>
<proteinExistence type="predicted"/>
<evidence type="ECO:0000313" key="2">
    <source>
        <dbReference type="EMBL" id="KAF2245008.1"/>
    </source>
</evidence>
<evidence type="ECO:0000256" key="1">
    <source>
        <dbReference type="SAM" id="MobiDB-lite"/>
    </source>
</evidence>
<dbReference type="EMBL" id="ML987202">
    <property type="protein sequence ID" value="KAF2245008.1"/>
    <property type="molecule type" value="Genomic_DNA"/>
</dbReference>
<protein>
    <submittedName>
        <fullName evidence="2">Uncharacterized protein</fullName>
    </submittedName>
</protein>
<gene>
    <name evidence="2" type="ORF">BU26DRAFT_90841</name>
</gene>